<dbReference type="EMBL" id="JASBWS010000049">
    <property type="protein sequence ID" value="KAJ9105209.1"/>
    <property type="molecule type" value="Genomic_DNA"/>
</dbReference>
<dbReference type="Proteomes" id="UP001230649">
    <property type="component" value="Unassembled WGS sequence"/>
</dbReference>
<organism evidence="1 2">
    <name type="scientific">Naganishia adeliensis</name>
    <dbReference type="NCBI Taxonomy" id="92952"/>
    <lineage>
        <taxon>Eukaryota</taxon>
        <taxon>Fungi</taxon>
        <taxon>Dikarya</taxon>
        <taxon>Basidiomycota</taxon>
        <taxon>Agaricomycotina</taxon>
        <taxon>Tremellomycetes</taxon>
        <taxon>Filobasidiales</taxon>
        <taxon>Filobasidiaceae</taxon>
        <taxon>Naganishia</taxon>
    </lineage>
</organism>
<keyword evidence="2" id="KW-1185">Reference proteome</keyword>
<name>A0ACC2W1V9_9TREE</name>
<accession>A0ACC2W1V9</accession>
<reference evidence="1" key="1">
    <citation type="submission" date="2023-04" db="EMBL/GenBank/DDBJ databases">
        <title>Draft Genome sequencing of Naganishia species isolated from polar environments using Oxford Nanopore Technology.</title>
        <authorList>
            <person name="Leo P."/>
            <person name="Venkateswaran K."/>
        </authorList>
    </citation>
    <scope>NUCLEOTIDE SEQUENCE</scope>
    <source>
        <strain evidence="1">MNA-CCFEE 5262</strain>
    </source>
</reference>
<sequence>MPLVPKPGYIYRFHRHHPGPTEPKAQQSPHISPGTSVTGMANADVAPVPSAHYYPSTWESHPMLPPGHMDVDPRAVLGGATASRIKVQPTPQRSMSVDSGSSATPPGDKIDDQELGMPGADSQGQPLWSDCMCCAQMKVARAARGLIFWYVPSAPPAY</sequence>
<protein>
    <submittedName>
        <fullName evidence="1">Uncharacterized protein</fullName>
    </submittedName>
</protein>
<comment type="caution">
    <text evidence="1">The sequence shown here is derived from an EMBL/GenBank/DDBJ whole genome shotgun (WGS) entry which is preliminary data.</text>
</comment>
<evidence type="ECO:0000313" key="1">
    <source>
        <dbReference type="EMBL" id="KAJ9105209.1"/>
    </source>
</evidence>
<gene>
    <name evidence="1" type="ORF">QFC20_004344</name>
</gene>
<evidence type="ECO:0000313" key="2">
    <source>
        <dbReference type="Proteomes" id="UP001230649"/>
    </source>
</evidence>
<proteinExistence type="predicted"/>